<feature type="region of interest" description="Disordered" evidence="1">
    <location>
        <begin position="89"/>
        <end position="246"/>
    </location>
</feature>
<accession>A0A7R8ASQ4</accession>
<feature type="compositionally biased region" description="Polar residues" evidence="1">
    <location>
        <begin position="224"/>
        <end position="243"/>
    </location>
</feature>
<feature type="compositionally biased region" description="Basic residues" evidence="1">
    <location>
        <begin position="210"/>
        <end position="223"/>
    </location>
</feature>
<name>A0A7R8ASQ4_9EURO</name>
<dbReference type="AlphaFoldDB" id="A0A7R8ASQ4"/>
<feature type="compositionally biased region" description="Pro residues" evidence="1">
    <location>
        <begin position="290"/>
        <end position="302"/>
    </location>
</feature>
<sequence>MESVPEGLVSVSDKVSAELGGIDAVDVGDIVQLWKAYNTNPSVHEGNAGYRLQNFFWRIWSSERLSTSLTGSKLARLFLQISEHTTTNTTNSIRMASEESEPHSSSSKSDWKHQHPAGHPSSAVTTTKPPLPPILKKSNSSSQGETQKTTRLLLTGLGGKSVTRKPSNPPTPIPPSRPVAFDEQLQGTTTSNSGARPSQKKTFTVASKAKSSKRRPVLMRRKSSQQSSIPTTRAHSPQFQSPPSDDKALDMSIVQEAEIDEEAVEDSPDEPAAITRVTSTALFSSSTMPAPAPDPSAGPAPEPAADTDIEEDPQLPPALLADLKALLHKNTPLPPLRPRSSPPLVGFFSATACRYYDVRNVSQENYEQPKPVSPLVDRDFRARFAEQKRLADEYYAQYYRQKELEEQQMPPLHDNVNADVIVNTDPTLASDLFISHSTEAETEPRAPTRTGTAETTSPSKSRFGDSHPKSQGASTIATSILASGSGGAHPHLGNQGMFSSGSDTEPLSPPPQTGSASAMAVPVPMQAPGGNPFLQSSALSAPRGPSGLSLLLEQSRSMGQETGIATGDDYLNTEDLENEEP</sequence>
<reference evidence="2" key="2">
    <citation type="submission" date="2021-02" db="EMBL/GenBank/DDBJ databases">
        <title>Aspergillus puulaauensis MK2 genome sequence.</title>
        <authorList>
            <person name="Futagami T."/>
            <person name="Mori K."/>
            <person name="Kadooka C."/>
            <person name="Tanaka T."/>
        </authorList>
    </citation>
    <scope>NUCLEOTIDE SEQUENCE</scope>
    <source>
        <strain evidence="2">MK2</strain>
    </source>
</reference>
<feature type="compositionally biased region" description="Polar residues" evidence="1">
    <location>
        <begin position="496"/>
        <end position="505"/>
    </location>
</feature>
<evidence type="ECO:0008006" key="4">
    <source>
        <dbReference type="Google" id="ProtNLM"/>
    </source>
</evidence>
<feature type="compositionally biased region" description="Acidic residues" evidence="1">
    <location>
        <begin position="571"/>
        <end position="581"/>
    </location>
</feature>
<evidence type="ECO:0000313" key="2">
    <source>
        <dbReference type="EMBL" id="BCS29412.1"/>
    </source>
</evidence>
<evidence type="ECO:0000256" key="1">
    <source>
        <dbReference type="SAM" id="MobiDB-lite"/>
    </source>
</evidence>
<gene>
    <name evidence="2" type="ORF">APUU_70982S</name>
</gene>
<feature type="compositionally biased region" description="Polar residues" evidence="1">
    <location>
        <begin position="185"/>
        <end position="205"/>
    </location>
</feature>
<protein>
    <recommendedName>
        <fullName evidence="4">Nitrogen regulatory protein areA GATA-like domain-containing protein</fullName>
    </recommendedName>
</protein>
<organism evidence="2 3">
    <name type="scientific">Aspergillus puulaauensis</name>
    <dbReference type="NCBI Taxonomy" id="1220207"/>
    <lineage>
        <taxon>Eukaryota</taxon>
        <taxon>Fungi</taxon>
        <taxon>Dikarya</taxon>
        <taxon>Ascomycota</taxon>
        <taxon>Pezizomycotina</taxon>
        <taxon>Eurotiomycetes</taxon>
        <taxon>Eurotiomycetidae</taxon>
        <taxon>Eurotiales</taxon>
        <taxon>Aspergillaceae</taxon>
        <taxon>Aspergillus</taxon>
    </lineage>
</organism>
<dbReference type="OrthoDB" id="5424234at2759"/>
<dbReference type="RefSeq" id="XP_041561598.1">
    <property type="nucleotide sequence ID" value="XM_041695916.1"/>
</dbReference>
<reference evidence="2" key="1">
    <citation type="submission" date="2021-01" db="EMBL/GenBank/DDBJ databases">
        <authorList>
            <consortium name="Aspergillus puulaauensis MK2 genome sequencing consortium"/>
            <person name="Kazuki M."/>
            <person name="Futagami T."/>
        </authorList>
    </citation>
    <scope>NUCLEOTIDE SEQUENCE</scope>
    <source>
        <strain evidence="2">MK2</strain>
    </source>
</reference>
<dbReference type="EMBL" id="AP024449">
    <property type="protein sequence ID" value="BCS29412.1"/>
    <property type="molecule type" value="Genomic_DNA"/>
</dbReference>
<feature type="compositionally biased region" description="Polar residues" evidence="1">
    <location>
        <begin position="449"/>
        <end position="460"/>
    </location>
</feature>
<feature type="compositionally biased region" description="Polar residues" evidence="1">
    <location>
        <begin position="469"/>
        <end position="482"/>
    </location>
</feature>
<feature type="region of interest" description="Disordered" evidence="1">
    <location>
        <begin position="281"/>
        <end position="312"/>
    </location>
</feature>
<evidence type="ECO:0000313" key="3">
    <source>
        <dbReference type="Proteomes" id="UP000654913"/>
    </source>
</evidence>
<dbReference type="Proteomes" id="UP000654913">
    <property type="component" value="Chromosome 7"/>
</dbReference>
<dbReference type="KEGG" id="apuu:APUU_70982S"/>
<feature type="compositionally biased region" description="Pro residues" evidence="1">
    <location>
        <begin position="167"/>
        <end position="177"/>
    </location>
</feature>
<dbReference type="GeneID" id="64979409"/>
<keyword evidence="3" id="KW-1185">Reference proteome</keyword>
<feature type="region of interest" description="Disordered" evidence="1">
    <location>
        <begin position="436"/>
        <end position="581"/>
    </location>
</feature>
<proteinExistence type="predicted"/>